<feature type="compositionally biased region" description="Acidic residues" evidence="1">
    <location>
        <begin position="188"/>
        <end position="198"/>
    </location>
</feature>
<dbReference type="InterPro" id="IPR027417">
    <property type="entry name" value="P-loop_NTPase"/>
</dbReference>
<feature type="compositionally biased region" description="Basic and acidic residues" evidence="1">
    <location>
        <begin position="153"/>
        <end position="163"/>
    </location>
</feature>
<evidence type="ECO:0008006" key="4">
    <source>
        <dbReference type="Google" id="ProtNLM"/>
    </source>
</evidence>
<keyword evidence="3" id="KW-1185">Reference proteome</keyword>
<evidence type="ECO:0000313" key="2">
    <source>
        <dbReference type="EMBL" id="KAK0753971.1"/>
    </source>
</evidence>
<proteinExistence type="predicted"/>
<dbReference type="Proteomes" id="UP001172155">
    <property type="component" value="Unassembled WGS sequence"/>
</dbReference>
<feature type="region of interest" description="Disordered" evidence="1">
    <location>
        <begin position="126"/>
        <end position="204"/>
    </location>
</feature>
<dbReference type="EMBL" id="JAUKUD010000001">
    <property type="protein sequence ID" value="KAK0753971.1"/>
    <property type="molecule type" value="Genomic_DNA"/>
</dbReference>
<gene>
    <name evidence="2" type="ORF">B0T18DRAFT_26272</name>
</gene>
<evidence type="ECO:0000256" key="1">
    <source>
        <dbReference type="SAM" id="MobiDB-lite"/>
    </source>
</evidence>
<dbReference type="AlphaFoldDB" id="A0AA40FA83"/>
<dbReference type="Gene3D" id="3.40.50.300">
    <property type="entry name" value="P-loop containing nucleotide triphosphate hydrolases"/>
    <property type="match status" value="1"/>
</dbReference>
<organism evidence="2 3">
    <name type="scientific">Schizothecium vesticola</name>
    <dbReference type="NCBI Taxonomy" id="314040"/>
    <lineage>
        <taxon>Eukaryota</taxon>
        <taxon>Fungi</taxon>
        <taxon>Dikarya</taxon>
        <taxon>Ascomycota</taxon>
        <taxon>Pezizomycotina</taxon>
        <taxon>Sordariomycetes</taxon>
        <taxon>Sordariomycetidae</taxon>
        <taxon>Sordariales</taxon>
        <taxon>Schizotheciaceae</taxon>
        <taxon>Schizothecium</taxon>
    </lineage>
</organism>
<sequence length="225" mass="25044">MITDTSTDLDSEQRIIASRVIKRFIMHAKKTAFIVEHDFIMATYLADRVIVFDGQPGIDAHANKPESLLTGCNSFLKNLDVTFRRDPTNFRPRINKLNSQLDQEQKLGGNYVSADSLEETMSKLTGLHSSSWRTSRRAVEKGTPQGNYNNNHNNDHGPHRDDASGTGVLGVQKGQAGGVRSDTASGEDVSEDDDEPDDGDPRRHLSPVVWSYRIVCVSAWKYPVD</sequence>
<dbReference type="InterPro" id="IPR013283">
    <property type="entry name" value="RLI1"/>
</dbReference>
<evidence type="ECO:0000313" key="3">
    <source>
        <dbReference type="Proteomes" id="UP001172155"/>
    </source>
</evidence>
<comment type="caution">
    <text evidence="2">The sequence shown here is derived from an EMBL/GenBank/DDBJ whole genome shotgun (WGS) entry which is preliminary data.</text>
</comment>
<protein>
    <recommendedName>
        <fullName evidence="4">ABC transporter domain-containing protein</fullName>
    </recommendedName>
</protein>
<accession>A0AA40FA83</accession>
<name>A0AA40FA83_9PEZI</name>
<reference evidence="2" key="1">
    <citation type="submission" date="2023-06" db="EMBL/GenBank/DDBJ databases">
        <title>Genome-scale phylogeny and comparative genomics of the fungal order Sordariales.</title>
        <authorList>
            <consortium name="Lawrence Berkeley National Laboratory"/>
            <person name="Hensen N."/>
            <person name="Bonometti L."/>
            <person name="Westerberg I."/>
            <person name="Brannstrom I.O."/>
            <person name="Guillou S."/>
            <person name="Cros-Aarteil S."/>
            <person name="Calhoun S."/>
            <person name="Haridas S."/>
            <person name="Kuo A."/>
            <person name="Mondo S."/>
            <person name="Pangilinan J."/>
            <person name="Riley R."/>
            <person name="LaButti K."/>
            <person name="Andreopoulos B."/>
            <person name="Lipzen A."/>
            <person name="Chen C."/>
            <person name="Yanf M."/>
            <person name="Daum C."/>
            <person name="Ng V."/>
            <person name="Clum A."/>
            <person name="Steindorff A."/>
            <person name="Ohm R."/>
            <person name="Martin F."/>
            <person name="Silar P."/>
            <person name="Natvig D."/>
            <person name="Lalanne C."/>
            <person name="Gautier V."/>
            <person name="Ament-velasquez S.L."/>
            <person name="Kruys A."/>
            <person name="Hutchinson M.I."/>
            <person name="Powell A.J."/>
            <person name="Barry K."/>
            <person name="Miller A.N."/>
            <person name="Grigoriev I.V."/>
            <person name="Debuchy R."/>
            <person name="Gladieux P."/>
            <person name="Thoren M.H."/>
            <person name="Johannesson H."/>
        </authorList>
    </citation>
    <scope>NUCLEOTIDE SEQUENCE</scope>
    <source>
        <strain evidence="2">SMH3187-1</strain>
    </source>
</reference>
<dbReference type="PANTHER" id="PTHR19248">
    <property type="entry name" value="ATP-BINDING TRANSPORT PROTEIN-RELATED"/>
    <property type="match status" value="1"/>
</dbReference>